<dbReference type="GO" id="GO:0030170">
    <property type="term" value="F:pyridoxal phosphate binding"/>
    <property type="evidence" value="ECO:0007669"/>
    <property type="project" value="InterPro"/>
</dbReference>
<evidence type="ECO:0000256" key="2">
    <source>
        <dbReference type="ARBA" id="ARBA00022898"/>
    </source>
</evidence>
<dbReference type="GO" id="GO:0004123">
    <property type="term" value="F:cystathionine gamma-lyase activity"/>
    <property type="evidence" value="ECO:0007669"/>
    <property type="project" value="TreeGrafter"/>
</dbReference>
<sequence length="379" mass="39620">MTGDAALGDSTRCVKAVAGDHGPGEPMLRGPVPAAPYRLGPEDAPQTDTYARASHPGWRDLERALALLEGAAGVRVVGSGMSAAAVVLRSLVSAGDTLVVPLDGYYQVRALAADLAARSGIRVREVATTAMEGPEIDDLLAETPGRTVILAETPSNPQLDVVDLRRLASRCAASGAVLVVDNTTATPLGQRPLELGAHVVIASGTKSLSGHSDLLMGYIASSDPDILAAVERERLHSGAVLGPFETWLAMRSLGSAGLRIERQCATAAAVAGMLVHRPEVTGVRYPGLVDDPSHAVASRQMRRFGPLVSFRLGSADEVNRFVAAGDLLVPATSFGGLHTTVDRRARWGDDVSEGFVRLSCGIEDTDDVLADLDRALTAL</sequence>
<evidence type="ECO:0000256" key="5">
    <source>
        <dbReference type="RuleBase" id="RU362118"/>
    </source>
</evidence>
<protein>
    <submittedName>
        <fullName evidence="6">Cystathionine gamma-lyase</fullName>
    </submittedName>
</protein>
<keyword evidence="3" id="KW-0028">Amino-acid biosynthesis</keyword>
<dbReference type="PANTHER" id="PTHR11808">
    <property type="entry name" value="TRANS-SULFURATION ENZYME FAMILY MEMBER"/>
    <property type="match status" value="1"/>
</dbReference>
<dbReference type="GO" id="GO:0005737">
    <property type="term" value="C:cytoplasm"/>
    <property type="evidence" value="ECO:0007669"/>
    <property type="project" value="TreeGrafter"/>
</dbReference>
<dbReference type="AlphaFoldDB" id="A0A1G8EPE8"/>
<dbReference type="Gene3D" id="3.90.1150.10">
    <property type="entry name" value="Aspartate Aminotransferase, domain 1"/>
    <property type="match status" value="1"/>
</dbReference>
<name>A0A1G8EPE8_9NOCA</name>
<dbReference type="NCBIfam" id="NF005758">
    <property type="entry name" value="PRK07582.1"/>
    <property type="match status" value="1"/>
</dbReference>
<dbReference type="InterPro" id="IPR015421">
    <property type="entry name" value="PyrdxlP-dep_Trfase_major"/>
</dbReference>
<dbReference type="SUPFAM" id="SSF53383">
    <property type="entry name" value="PLP-dependent transferases"/>
    <property type="match status" value="1"/>
</dbReference>
<comment type="similarity">
    <text evidence="5">Belongs to the trans-sulfuration enzymes family.</text>
</comment>
<dbReference type="InterPro" id="IPR015424">
    <property type="entry name" value="PyrdxlP-dep_Trfase"/>
</dbReference>
<organism evidence="6 7">
    <name type="scientific">Rhodococcus triatomae</name>
    <dbReference type="NCBI Taxonomy" id="300028"/>
    <lineage>
        <taxon>Bacteria</taxon>
        <taxon>Bacillati</taxon>
        <taxon>Actinomycetota</taxon>
        <taxon>Actinomycetes</taxon>
        <taxon>Mycobacteriales</taxon>
        <taxon>Nocardiaceae</taxon>
        <taxon>Rhodococcus</taxon>
    </lineage>
</organism>
<accession>A0A1G8EPE8</accession>
<evidence type="ECO:0000256" key="3">
    <source>
        <dbReference type="ARBA" id="ARBA00023167"/>
    </source>
</evidence>
<evidence type="ECO:0000313" key="7">
    <source>
        <dbReference type="Proteomes" id="UP000183263"/>
    </source>
</evidence>
<dbReference type="InterPro" id="IPR000277">
    <property type="entry name" value="Cys/Met-Metab_PyrdxlP-dep_enz"/>
</dbReference>
<dbReference type="Pfam" id="PF01053">
    <property type="entry name" value="Cys_Met_Meta_PP"/>
    <property type="match status" value="1"/>
</dbReference>
<dbReference type="GO" id="GO:0019343">
    <property type="term" value="P:cysteine biosynthetic process via cystathionine"/>
    <property type="evidence" value="ECO:0007669"/>
    <property type="project" value="TreeGrafter"/>
</dbReference>
<comment type="cofactor">
    <cofactor evidence="1 5">
        <name>pyridoxal 5'-phosphate</name>
        <dbReference type="ChEBI" id="CHEBI:597326"/>
    </cofactor>
</comment>
<evidence type="ECO:0000256" key="4">
    <source>
        <dbReference type="PIRSR" id="PIRSR001434-2"/>
    </source>
</evidence>
<dbReference type="RefSeq" id="WP_072740278.1">
    <property type="nucleotide sequence ID" value="NZ_CP048813.1"/>
</dbReference>
<evidence type="ECO:0000313" key="6">
    <source>
        <dbReference type="EMBL" id="SDH71745.1"/>
    </source>
</evidence>
<dbReference type="InterPro" id="IPR015422">
    <property type="entry name" value="PyrdxlP-dep_Trfase_small"/>
</dbReference>
<dbReference type="OrthoDB" id="9780685at2"/>
<gene>
    <name evidence="6" type="ORF">SAMN05444695_10318</name>
</gene>
<keyword evidence="2 4" id="KW-0663">Pyridoxal phosphate</keyword>
<keyword evidence="6" id="KW-0456">Lyase</keyword>
<keyword evidence="7" id="KW-1185">Reference proteome</keyword>
<dbReference type="Gene3D" id="3.40.640.10">
    <property type="entry name" value="Type I PLP-dependent aspartate aminotransferase-like (Major domain)"/>
    <property type="match status" value="1"/>
</dbReference>
<reference evidence="6 7" key="1">
    <citation type="submission" date="2016-10" db="EMBL/GenBank/DDBJ databases">
        <authorList>
            <person name="de Groot N.N."/>
        </authorList>
    </citation>
    <scope>NUCLEOTIDE SEQUENCE [LARGE SCALE GENOMIC DNA]</scope>
    <source>
        <strain evidence="6 7">DSM 44892</strain>
    </source>
</reference>
<dbReference type="PANTHER" id="PTHR11808:SF85">
    <property type="entry name" value="CYSTATHIONINE GAMMA-LYASE-RELATED"/>
    <property type="match status" value="1"/>
</dbReference>
<dbReference type="EMBL" id="FNDN01000003">
    <property type="protein sequence ID" value="SDH71745.1"/>
    <property type="molecule type" value="Genomic_DNA"/>
</dbReference>
<evidence type="ECO:0000256" key="1">
    <source>
        <dbReference type="ARBA" id="ARBA00001933"/>
    </source>
</evidence>
<keyword evidence="3" id="KW-0486">Methionine biosynthesis</keyword>
<dbReference type="PIRSF" id="PIRSF001434">
    <property type="entry name" value="CGS"/>
    <property type="match status" value="1"/>
</dbReference>
<feature type="modified residue" description="N6-(pyridoxal phosphate)lysine" evidence="4">
    <location>
        <position position="206"/>
    </location>
</feature>
<dbReference type="GO" id="GO:0009086">
    <property type="term" value="P:methionine biosynthetic process"/>
    <property type="evidence" value="ECO:0007669"/>
    <property type="project" value="UniProtKB-KW"/>
</dbReference>
<proteinExistence type="inferred from homology"/>
<dbReference type="Proteomes" id="UP000183263">
    <property type="component" value="Unassembled WGS sequence"/>
</dbReference>
<dbReference type="GO" id="GO:0019346">
    <property type="term" value="P:transsulfuration"/>
    <property type="evidence" value="ECO:0007669"/>
    <property type="project" value="InterPro"/>
</dbReference>